<feature type="region of interest" description="Disordered" evidence="1">
    <location>
        <begin position="146"/>
        <end position="191"/>
    </location>
</feature>
<evidence type="ECO:0000313" key="2">
    <source>
        <dbReference type="EMBL" id="GAA1090890.1"/>
    </source>
</evidence>
<evidence type="ECO:0000313" key="3">
    <source>
        <dbReference type="Proteomes" id="UP001499987"/>
    </source>
</evidence>
<evidence type="ECO:0008006" key="4">
    <source>
        <dbReference type="Google" id="ProtNLM"/>
    </source>
</evidence>
<proteinExistence type="predicted"/>
<name>A0ABN1TJR1_9ACTN</name>
<gene>
    <name evidence="2" type="ORF">GCM10009663_38260</name>
</gene>
<reference evidence="2 3" key="1">
    <citation type="journal article" date="2019" name="Int. J. Syst. Evol. Microbiol.">
        <title>The Global Catalogue of Microorganisms (GCM) 10K type strain sequencing project: providing services to taxonomists for standard genome sequencing and annotation.</title>
        <authorList>
            <consortium name="The Broad Institute Genomics Platform"/>
            <consortium name="The Broad Institute Genome Sequencing Center for Infectious Disease"/>
            <person name="Wu L."/>
            <person name="Ma J."/>
        </authorList>
    </citation>
    <scope>NUCLEOTIDE SEQUENCE [LARGE SCALE GENOMIC DNA]</scope>
    <source>
        <strain evidence="2 3">JCM 13002</strain>
    </source>
</reference>
<sequence>MFHTVRADRTGEWRVFVVAAEDVERCFGLPRGYSDVEAWGAIEEVAGELPTEYKQFVAAYGPGVVGDFLSVFHPKSAGYTMLDLMNTTGPLYQALVPRRIPYDLHPRERGMVLWANTQEGDACFLIPRADGSWGIGVRFPPVGRLGGVRPGRPQLVGQPGRRGPADPRSAAPGTWRLRSRDLSSGSGGRSR</sequence>
<dbReference type="Proteomes" id="UP001499987">
    <property type="component" value="Unassembled WGS sequence"/>
</dbReference>
<evidence type="ECO:0000256" key="1">
    <source>
        <dbReference type="SAM" id="MobiDB-lite"/>
    </source>
</evidence>
<comment type="caution">
    <text evidence="2">The sequence shown here is derived from an EMBL/GenBank/DDBJ whole genome shotgun (WGS) entry which is preliminary data.</text>
</comment>
<dbReference type="EMBL" id="BAAALD010000035">
    <property type="protein sequence ID" value="GAA1090890.1"/>
    <property type="molecule type" value="Genomic_DNA"/>
</dbReference>
<protein>
    <recommendedName>
        <fullName evidence="4">Knr4/Smi1-like domain-containing protein</fullName>
    </recommendedName>
</protein>
<accession>A0ABN1TJR1</accession>
<keyword evidence="3" id="KW-1185">Reference proteome</keyword>
<organism evidence="2 3">
    <name type="scientific">Kitasatospora arboriphila</name>
    <dbReference type="NCBI Taxonomy" id="258052"/>
    <lineage>
        <taxon>Bacteria</taxon>
        <taxon>Bacillati</taxon>
        <taxon>Actinomycetota</taxon>
        <taxon>Actinomycetes</taxon>
        <taxon>Kitasatosporales</taxon>
        <taxon>Streptomycetaceae</taxon>
        <taxon>Kitasatospora</taxon>
    </lineage>
</organism>